<feature type="domain" description="Arrestin C-terminal-like" evidence="3">
    <location>
        <begin position="185"/>
        <end position="320"/>
    </location>
</feature>
<dbReference type="InterPro" id="IPR011022">
    <property type="entry name" value="Arrestin_C-like"/>
</dbReference>
<protein>
    <recommendedName>
        <fullName evidence="6">Arrestin C-terminal-like domain-containing protein</fullName>
    </recommendedName>
</protein>
<reference evidence="4 5" key="1">
    <citation type="submission" date="2024-11" db="EMBL/GenBank/DDBJ databases">
        <title>Chromosome-level genome assembly of the freshwater bivalve Anodonta woodiana.</title>
        <authorList>
            <person name="Chen X."/>
        </authorList>
    </citation>
    <scope>NUCLEOTIDE SEQUENCE [LARGE SCALE GENOMIC DNA]</scope>
    <source>
        <strain evidence="4">MN2024</strain>
        <tissue evidence="4">Gills</tissue>
    </source>
</reference>
<dbReference type="AlphaFoldDB" id="A0ABD3WPH7"/>
<comment type="similarity">
    <text evidence="1">Belongs to the arrestin family.</text>
</comment>
<dbReference type="InterPro" id="IPR014756">
    <property type="entry name" value="Ig_E-set"/>
</dbReference>
<dbReference type="Pfam" id="PF00339">
    <property type="entry name" value="Arrestin_N"/>
    <property type="match status" value="1"/>
</dbReference>
<sequence>MNEILIRTNKGEYNPGEEIYGVVYLNIINPTAGRGVRLSFLGYEHFLYEYTDEEEKDKDGNRYEARKDYMRTSTTLFEKEDPLMLGSYMIPFRLKLLSELPGTFHASNYDAVMKVRWVATACYSVEAEVIDSKNMKTQQEINVVQFASQNTLPLAFSAEHTVTSFLFHRRSFKVDARLKDHWCRSGGTAKLRIIITNDTHVNVTGISIKLVRELMFMCKIGSQRRPRVDKCVVDEVDGRVLIHPEGEPVTLSQQSILNSHAEAFNRGLDNILIPLKDGNMRPVIPSVKGSHILCQYSLEVQVHLSNGTNIPLTVPLPAVLPCENPEWQRWQAPDWVSEAEVTSTEGLLSVPSNVLYSEAFSGIPGFQRL</sequence>
<evidence type="ECO:0000256" key="1">
    <source>
        <dbReference type="ARBA" id="ARBA00005298"/>
    </source>
</evidence>
<comment type="caution">
    <text evidence="4">The sequence shown here is derived from an EMBL/GenBank/DDBJ whole genome shotgun (WGS) entry which is preliminary data.</text>
</comment>
<evidence type="ECO:0000313" key="4">
    <source>
        <dbReference type="EMBL" id="KAL3875889.1"/>
    </source>
</evidence>
<keyword evidence="5" id="KW-1185">Reference proteome</keyword>
<dbReference type="InterPro" id="IPR014752">
    <property type="entry name" value="Arrestin-like_C"/>
</dbReference>
<dbReference type="Proteomes" id="UP001634394">
    <property type="component" value="Unassembled WGS sequence"/>
</dbReference>
<feature type="domain" description="Arrestin-like N-terminal" evidence="2">
    <location>
        <begin position="8"/>
        <end position="115"/>
    </location>
</feature>
<dbReference type="InterPro" id="IPR011021">
    <property type="entry name" value="Arrestin-like_N"/>
</dbReference>
<dbReference type="PANTHER" id="PTHR11188:SF17">
    <property type="entry name" value="FI21816P1"/>
    <property type="match status" value="1"/>
</dbReference>
<evidence type="ECO:0000313" key="5">
    <source>
        <dbReference type="Proteomes" id="UP001634394"/>
    </source>
</evidence>
<dbReference type="EMBL" id="JBJQND010000005">
    <property type="protein sequence ID" value="KAL3875889.1"/>
    <property type="molecule type" value="Genomic_DNA"/>
</dbReference>
<dbReference type="PANTHER" id="PTHR11188">
    <property type="entry name" value="ARRESTIN DOMAIN CONTAINING PROTEIN"/>
    <property type="match status" value="1"/>
</dbReference>
<gene>
    <name evidence="4" type="ORF">ACJMK2_033796</name>
</gene>
<dbReference type="Gene3D" id="2.60.40.640">
    <property type="match status" value="2"/>
</dbReference>
<name>A0ABD3WPH7_SINWO</name>
<proteinExistence type="inferred from homology"/>
<dbReference type="Pfam" id="PF02752">
    <property type="entry name" value="Arrestin_C"/>
    <property type="match status" value="1"/>
</dbReference>
<organism evidence="4 5">
    <name type="scientific">Sinanodonta woodiana</name>
    <name type="common">Chinese pond mussel</name>
    <name type="synonym">Anodonta woodiana</name>
    <dbReference type="NCBI Taxonomy" id="1069815"/>
    <lineage>
        <taxon>Eukaryota</taxon>
        <taxon>Metazoa</taxon>
        <taxon>Spiralia</taxon>
        <taxon>Lophotrochozoa</taxon>
        <taxon>Mollusca</taxon>
        <taxon>Bivalvia</taxon>
        <taxon>Autobranchia</taxon>
        <taxon>Heteroconchia</taxon>
        <taxon>Palaeoheterodonta</taxon>
        <taxon>Unionida</taxon>
        <taxon>Unionoidea</taxon>
        <taxon>Unionidae</taxon>
        <taxon>Unioninae</taxon>
        <taxon>Sinanodonta</taxon>
    </lineage>
</organism>
<evidence type="ECO:0000259" key="3">
    <source>
        <dbReference type="Pfam" id="PF02752"/>
    </source>
</evidence>
<dbReference type="InterPro" id="IPR050357">
    <property type="entry name" value="Arrestin_domain-protein"/>
</dbReference>
<evidence type="ECO:0000259" key="2">
    <source>
        <dbReference type="Pfam" id="PF00339"/>
    </source>
</evidence>
<accession>A0ABD3WPH7</accession>
<evidence type="ECO:0008006" key="6">
    <source>
        <dbReference type="Google" id="ProtNLM"/>
    </source>
</evidence>
<dbReference type="SUPFAM" id="SSF81296">
    <property type="entry name" value="E set domains"/>
    <property type="match status" value="1"/>
</dbReference>